<dbReference type="Pfam" id="PF08970">
    <property type="entry name" value="Sda"/>
    <property type="match status" value="1"/>
</dbReference>
<organism evidence="1 2">
    <name type="scientific">Paenibacillus algicola</name>
    <dbReference type="NCBI Taxonomy" id="2565926"/>
    <lineage>
        <taxon>Bacteria</taxon>
        <taxon>Bacillati</taxon>
        <taxon>Bacillota</taxon>
        <taxon>Bacilli</taxon>
        <taxon>Bacillales</taxon>
        <taxon>Paenibacillaceae</taxon>
        <taxon>Paenibacillus</taxon>
    </lineage>
</organism>
<evidence type="ECO:0000313" key="1">
    <source>
        <dbReference type="EMBL" id="QCT04160.1"/>
    </source>
</evidence>
<dbReference type="EMBL" id="CP040396">
    <property type="protein sequence ID" value="QCT04160.1"/>
    <property type="molecule type" value="Genomic_DNA"/>
</dbReference>
<evidence type="ECO:0008006" key="3">
    <source>
        <dbReference type="Google" id="ProtNLM"/>
    </source>
</evidence>
<name>A0A4P8XQN3_9BACL</name>
<dbReference type="SUPFAM" id="SSF100985">
    <property type="entry name" value="Sporulation inhibitor Sda"/>
    <property type="match status" value="1"/>
</dbReference>
<gene>
    <name evidence="1" type="ORF">E6C60_3449</name>
</gene>
<dbReference type="RefSeq" id="WP_138226916.1">
    <property type="nucleotide sequence ID" value="NZ_CP040396.1"/>
</dbReference>
<dbReference type="AlphaFoldDB" id="A0A4P8XQN3"/>
<reference evidence="1 2" key="1">
    <citation type="submission" date="2019-05" db="EMBL/GenBank/DDBJ databases">
        <authorList>
            <person name="Chen C."/>
        </authorList>
    </citation>
    <scope>NUCLEOTIDE SEQUENCE [LARGE SCALE GENOMIC DNA]</scope>
    <source>
        <strain evidence="1 2">HB172198</strain>
    </source>
</reference>
<dbReference type="KEGG" id="palo:E6C60_3449"/>
<dbReference type="InterPro" id="IPR036916">
    <property type="entry name" value="Sda_sf"/>
</dbReference>
<evidence type="ECO:0000313" key="2">
    <source>
        <dbReference type="Proteomes" id="UP000300879"/>
    </source>
</evidence>
<sequence length="47" mass="5579">MAMLTDEMLLDSYYMAVELKLEREFISLLMAEIQKRNLNTDSIMLLH</sequence>
<keyword evidence="2" id="KW-1185">Reference proteome</keyword>
<protein>
    <recommendedName>
        <fullName evidence="3">Sporulation histidine kinase inhibitor Sda</fullName>
    </recommendedName>
</protein>
<dbReference type="Proteomes" id="UP000300879">
    <property type="component" value="Chromosome"/>
</dbReference>
<dbReference type="OrthoDB" id="2933732at2"/>
<accession>A0A4P8XQN3</accession>
<dbReference type="Gene3D" id="1.10.287.1100">
    <property type="entry name" value="Sporulation inhibitor A"/>
    <property type="match status" value="1"/>
</dbReference>
<proteinExistence type="predicted"/>
<dbReference type="InterPro" id="IPR015064">
    <property type="entry name" value="Sda"/>
</dbReference>